<organism evidence="2 3">
    <name type="scientific">Pseudoxanthomonas kaohsiungensis</name>
    <dbReference type="NCBI Taxonomy" id="283923"/>
    <lineage>
        <taxon>Bacteria</taxon>
        <taxon>Pseudomonadati</taxon>
        <taxon>Pseudomonadota</taxon>
        <taxon>Gammaproteobacteria</taxon>
        <taxon>Lysobacterales</taxon>
        <taxon>Lysobacteraceae</taxon>
        <taxon>Pseudoxanthomonas</taxon>
    </lineage>
</organism>
<keyword evidence="3" id="KW-1185">Reference proteome</keyword>
<evidence type="ECO:0000313" key="2">
    <source>
        <dbReference type="EMBL" id="MFD1043461.1"/>
    </source>
</evidence>
<dbReference type="Proteomes" id="UP001597033">
    <property type="component" value="Unassembled WGS sequence"/>
</dbReference>
<evidence type="ECO:0000256" key="1">
    <source>
        <dbReference type="SAM" id="MobiDB-lite"/>
    </source>
</evidence>
<proteinExistence type="predicted"/>
<dbReference type="RefSeq" id="WP_162378038.1">
    <property type="nucleotide sequence ID" value="NZ_JBHTKN010000011.1"/>
</dbReference>
<gene>
    <name evidence="2" type="ORF">ACFQ2N_14000</name>
</gene>
<feature type="region of interest" description="Disordered" evidence="1">
    <location>
        <begin position="77"/>
        <end position="101"/>
    </location>
</feature>
<name>A0ABW3LYK8_9GAMM</name>
<protein>
    <submittedName>
        <fullName evidence="2">Uncharacterized protein</fullName>
    </submittedName>
</protein>
<comment type="caution">
    <text evidence="2">The sequence shown here is derived from an EMBL/GenBank/DDBJ whole genome shotgun (WGS) entry which is preliminary data.</text>
</comment>
<dbReference type="EMBL" id="JBHTKN010000011">
    <property type="protein sequence ID" value="MFD1043461.1"/>
    <property type="molecule type" value="Genomic_DNA"/>
</dbReference>
<reference evidence="3" key="1">
    <citation type="journal article" date="2019" name="Int. J. Syst. Evol. Microbiol.">
        <title>The Global Catalogue of Microorganisms (GCM) 10K type strain sequencing project: providing services to taxonomists for standard genome sequencing and annotation.</title>
        <authorList>
            <consortium name="The Broad Institute Genomics Platform"/>
            <consortium name="The Broad Institute Genome Sequencing Center for Infectious Disease"/>
            <person name="Wu L."/>
            <person name="Ma J."/>
        </authorList>
    </citation>
    <scope>NUCLEOTIDE SEQUENCE [LARGE SCALE GENOMIC DNA]</scope>
    <source>
        <strain evidence="3">CCUG 55854</strain>
    </source>
</reference>
<evidence type="ECO:0000313" key="3">
    <source>
        <dbReference type="Proteomes" id="UP001597033"/>
    </source>
</evidence>
<accession>A0ABW3LYK8</accession>
<sequence>MSDPNFTDDEILMAADRFEVVCEKHATRMQLADEWFVPGKHHSTIETCCKYARSAFERGYDVHIKWKVKDGSTRVPEDASQEFLRQPARRDSPSVLSMARP</sequence>